<proteinExistence type="predicted"/>
<dbReference type="KEGG" id="ica:Intca_3130"/>
<name>E6SCL1_INTC7</name>
<dbReference type="InterPro" id="IPR050564">
    <property type="entry name" value="F420-G6PD/mer"/>
</dbReference>
<evidence type="ECO:0000259" key="2">
    <source>
        <dbReference type="Pfam" id="PF00296"/>
    </source>
</evidence>
<keyword evidence="4" id="KW-1185">Reference proteome</keyword>
<dbReference type="HOGENOM" id="CLU_027853_5_3_11"/>
<dbReference type="InterPro" id="IPR036661">
    <property type="entry name" value="Luciferase-like_sf"/>
</dbReference>
<dbReference type="OrthoDB" id="5175259at2"/>
<accession>E6SCL1</accession>
<dbReference type="PANTHER" id="PTHR43244:SF1">
    <property type="entry name" value="5,10-METHYLENETETRAHYDROMETHANOPTERIN REDUCTASE"/>
    <property type="match status" value="1"/>
</dbReference>
<dbReference type="EMBL" id="CP002343">
    <property type="protein sequence ID" value="ADU49615.1"/>
    <property type="molecule type" value="Genomic_DNA"/>
</dbReference>
<dbReference type="CDD" id="cd01097">
    <property type="entry name" value="Tetrahydromethanopterin_reductase"/>
    <property type="match status" value="1"/>
</dbReference>
<evidence type="ECO:0000256" key="1">
    <source>
        <dbReference type="ARBA" id="ARBA00023002"/>
    </source>
</evidence>
<keyword evidence="1" id="KW-0560">Oxidoreductase</keyword>
<evidence type="ECO:0000313" key="3">
    <source>
        <dbReference type="EMBL" id="ADU49615.1"/>
    </source>
</evidence>
<dbReference type="PANTHER" id="PTHR43244">
    <property type="match status" value="1"/>
</dbReference>
<dbReference type="Gene3D" id="3.20.20.30">
    <property type="entry name" value="Luciferase-like domain"/>
    <property type="match status" value="1"/>
</dbReference>
<dbReference type="STRING" id="710696.Intca_3130"/>
<dbReference type="InterPro" id="IPR011251">
    <property type="entry name" value="Luciferase-like_dom"/>
</dbReference>
<gene>
    <name evidence="3" type="ordered locus">Intca_3130</name>
</gene>
<dbReference type="GO" id="GO:0016705">
    <property type="term" value="F:oxidoreductase activity, acting on paired donors, with incorporation or reduction of molecular oxygen"/>
    <property type="evidence" value="ECO:0007669"/>
    <property type="project" value="InterPro"/>
</dbReference>
<dbReference type="eggNOG" id="COG2141">
    <property type="taxonomic scope" value="Bacteria"/>
</dbReference>
<dbReference type="AlphaFoldDB" id="E6SCL1"/>
<dbReference type="Proteomes" id="UP000008914">
    <property type="component" value="Chromosome"/>
</dbReference>
<dbReference type="SUPFAM" id="SSF51679">
    <property type="entry name" value="Bacterial luciferase-like"/>
    <property type="match status" value="1"/>
</dbReference>
<organism evidence="3 4">
    <name type="scientific">Intrasporangium calvum (strain ATCC 23552 / DSM 43043 / JCM 3097 / NBRC 12989 / NCIMB 10167 / NRRL B-3866 / 7 KIP)</name>
    <dbReference type="NCBI Taxonomy" id="710696"/>
    <lineage>
        <taxon>Bacteria</taxon>
        <taxon>Bacillati</taxon>
        <taxon>Actinomycetota</taxon>
        <taxon>Actinomycetes</taxon>
        <taxon>Micrococcales</taxon>
        <taxon>Intrasporangiaceae</taxon>
        <taxon>Intrasporangium</taxon>
    </lineage>
</organism>
<reference evidence="3 4" key="1">
    <citation type="journal article" date="2010" name="Stand. Genomic Sci.">
        <title>Complete genome sequence of Intrasporangium calvum type strain (7 KIP).</title>
        <authorList>
            <person name="Del Rio T.G."/>
            <person name="Chertkov O."/>
            <person name="Yasawong M."/>
            <person name="Lucas S."/>
            <person name="Deshpande S."/>
            <person name="Cheng J.F."/>
            <person name="Detter C."/>
            <person name="Tapia R."/>
            <person name="Han C."/>
            <person name="Goodwin L."/>
            <person name="Pitluck S."/>
            <person name="Liolios K."/>
            <person name="Ivanova N."/>
            <person name="Mavromatis K."/>
            <person name="Pati A."/>
            <person name="Chen A."/>
            <person name="Palaniappan K."/>
            <person name="Land M."/>
            <person name="Hauser L."/>
            <person name="Chang Y.J."/>
            <person name="Jeffries C.D."/>
            <person name="Rohde M."/>
            <person name="Pukall R."/>
            <person name="Sikorski J."/>
            <person name="Goker M."/>
            <person name="Woyke T."/>
            <person name="Bristow J."/>
            <person name="Eisen J.A."/>
            <person name="Markowitz V."/>
            <person name="Hugenholtz P."/>
            <person name="Kyrpides N.C."/>
            <person name="Klenk H.P."/>
            <person name="Lapidus A."/>
        </authorList>
    </citation>
    <scope>NUCLEOTIDE SEQUENCE [LARGE SCALE GENOMIC DNA]</scope>
    <source>
        <strain evidence="4">ATCC 23552 / DSM 43043 / JCM 3097 / NBRC 12989 / 7 KIP</strain>
    </source>
</reference>
<dbReference type="RefSeq" id="WP_013493927.1">
    <property type="nucleotide sequence ID" value="NC_014830.1"/>
</dbReference>
<protein>
    <submittedName>
        <fullName evidence="3">Luciferase-like, subgroup</fullName>
    </submittedName>
</protein>
<sequence>MIAVGTNAGITPPVEGVLKGARRAEARGYDSLWWPDHLMGFHPQQLWQPEITELAKSISSPHVFIDPVAAIAACAVHTERIMLGTSVTDSIRRHPAMLAQEFLTLDHFSKGRAVLGIGAGEGENITPYGLSFSKPVSRLEESLEIVRLLWSTGEPVDFDGEWWSLRDAVCGIRPYGSDEDGKPLPPPIWCGAHGPRMLSITGRLCDGWLPTYQGGPEPWSEGYSKIRSAAATAKRALDRFTPGLLAHVVVAESDAEVDRMLDSPLIRAWMLTLPSSAFEEFGVVHPLGEGAYGLLDYIPTRLSDDQVLKALRAVPEGLARKYLLAGTPDRITQELRQFADRGMAHVVLWNLTYLGDFAQLRSSFGALDEIADELRKTP</sequence>
<feature type="domain" description="Luciferase-like" evidence="2">
    <location>
        <begin position="12"/>
        <end position="344"/>
    </location>
</feature>
<dbReference type="Pfam" id="PF00296">
    <property type="entry name" value="Bac_luciferase"/>
    <property type="match status" value="1"/>
</dbReference>
<evidence type="ECO:0000313" key="4">
    <source>
        <dbReference type="Proteomes" id="UP000008914"/>
    </source>
</evidence>